<sequence>GPLTAAEAAAAAGPARSAGVPVLAFTNDPSQARPGVWTMGLTPGQQVRRLVGAMTAQGKNRFAAVLPQSDFGQAMGTALGQAVAGAGLPTPDIRTYSPGMASINAAVRDISGYASRRGPLDAQIRAARNRHDAEGRKQAAELSRQPIPPPPFDALLLADTGESLSAITSLLPYYDLDPPAVRVLGPALWAAPAARGGSSLSGAFYAAPDPSLRSAFDQQYAAAHGTPAPGLADFAYDAAAIARVLARGEGFSAAALCRPEGFAGVDGVLALLPDGTVRRGLALFEIQRGGPVLVEPAPENVSAPGI</sequence>
<dbReference type="InterPro" id="IPR028081">
    <property type="entry name" value="Leu-bd"/>
</dbReference>
<evidence type="ECO:0000256" key="2">
    <source>
        <dbReference type="ARBA" id="ARBA00022729"/>
    </source>
</evidence>
<organism evidence="4 5">
    <name type="scientific">Limobrevibacterium gyesilva</name>
    <dbReference type="NCBI Taxonomy" id="2991712"/>
    <lineage>
        <taxon>Bacteria</taxon>
        <taxon>Pseudomonadati</taxon>
        <taxon>Pseudomonadota</taxon>
        <taxon>Alphaproteobacteria</taxon>
        <taxon>Acetobacterales</taxon>
        <taxon>Acetobacteraceae</taxon>
        <taxon>Limobrevibacterium</taxon>
    </lineage>
</organism>
<accession>A0AA41YWT8</accession>
<dbReference type="RefSeq" id="WP_264716932.1">
    <property type="nucleotide sequence ID" value="NZ_JAPDNT010000078.1"/>
</dbReference>
<dbReference type="AlphaFoldDB" id="A0AA41YWT8"/>
<feature type="non-terminal residue" evidence="4">
    <location>
        <position position="1"/>
    </location>
</feature>
<dbReference type="Gene3D" id="3.40.50.2300">
    <property type="match status" value="2"/>
</dbReference>
<feature type="domain" description="Leucine-binding protein" evidence="3">
    <location>
        <begin position="1"/>
        <end position="247"/>
    </location>
</feature>
<protein>
    <submittedName>
        <fullName evidence="4">Penicillin-binding protein activator</fullName>
    </submittedName>
</protein>
<keyword evidence="5" id="KW-1185">Reference proteome</keyword>
<comment type="caution">
    <text evidence="4">The sequence shown here is derived from an EMBL/GenBank/DDBJ whole genome shotgun (WGS) entry which is preliminary data.</text>
</comment>
<dbReference type="EMBL" id="JAPDNT010000078">
    <property type="protein sequence ID" value="MCW3477938.1"/>
    <property type="molecule type" value="Genomic_DNA"/>
</dbReference>
<name>A0AA41YWT8_9PROT</name>
<keyword evidence="2" id="KW-0732">Signal</keyword>
<comment type="similarity">
    <text evidence="1">Belongs to the leucine-binding protein family.</text>
</comment>
<dbReference type="SUPFAM" id="SSF53822">
    <property type="entry name" value="Periplasmic binding protein-like I"/>
    <property type="match status" value="1"/>
</dbReference>
<evidence type="ECO:0000256" key="1">
    <source>
        <dbReference type="ARBA" id="ARBA00010062"/>
    </source>
</evidence>
<reference evidence="4" key="1">
    <citation type="submission" date="2022-09" db="EMBL/GenBank/DDBJ databases">
        <title>Rhodovastum sp. nov. RN2-1 isolated from soil in Seongnam, South Korea.</title>
        <authorList>
            <person name="Le N.T."/>
        </authorList>
    </citation>
    <scope>NUCLEOTIDE SEQUENCE</scope>
    <source>
        <strain evidence="4">RN2-1</strain>
    </source>
</reference>
<evidence type="ECO:0000313" key="4">
    <source>
        <dbReference type="EMBL" id="MCW3477938.1"/>
    </source>
</evidence>
<reference evidence="4" key="2">
    <citation type="submission" date="2022-10" db="EMBL/GenBank/DDBJ databases">
        <authorList>
            <person name="Trinh H.N."/>
        </authorList>
    </citation>
    <scope>NUCLEOTIDE SEQUENCE</scope>
    <source>
        <strain evidence="4">RN2-1</strain>
    </source>
</reference>
<proteinExistence type="inferred from homology"/>
<evidence type="ECO:0000259" key="3">
    <source>
        <dbReference type="Pfam" id="PF13458"/>
    </source>
</evidence>
<evidence type="ECO:0000313" key="5">
    <source>
        <dbReference type="Proteomes" id="UP001165679"/>
    </source>
</evidence>
<dbReference type="Pfam" id="PF13458">
    <property type="entry name" value="Peripla_BP_6"/>
    <property type="match status" value="1"/>
</dbReference>
<dbReference type="CDD" id="cd06339">
    <property type="entry name" value="PBP1_YraM_LppC_lipoprotein-like"/>
    <property type="match status" value="1"/>
</dbReference>
<gene>
    <name evidence="4" type="ORF">OL599_25715</name>
</gene>
<dbReference type="InterPro" id="IPR028082">
    <property type="entry name" value="Peripla_BP_I"/>
</dbReference>
<dbReference type="Proteomes" id="UP001165679">
    <property type="component" value="Unassembled WGS sequence"/>
</dbReference>